<organism evidence="3 4">
    <name type="scientific">Streptomyces vinaceus</name>
    <dbReference type="NCBI Taxonomy" id="1960"/>
    <lineage>
        <taxon>Bacteria</taxon>
        <taxon>Bacillati</taxon>
        <taxon>Actinomycetota</taxon>
        <taxon>Actinomycetes</taxon>
        <taxon>Kitasatosporales</taxon>
        <taxon>Streptomycetaceae</taxon>
        <taxon>Streptomyces</taxon>
    </lineage>
</organism>
<name>A0A5J6JE58_STRVI</name>
<dbReference type="EMBL" id="CP023692">
    <property type="protein sequence ID" value="QEV46046.1"/>
    <property type="molecule type" value="Genomic_DNA"/>
</dbReference>
<keyword evidence="4" id="KW-1185">Reference proteome</keyword>
<feature type="region of interest" description="Disordered" evidence="1">
    <location>
        <begin position="25"/>
        <end position="72"/>
    </location>
</feature>
<dbReference type="GeneID" id="95611641"/>
<proteinExistence type="predicted"/>
<feature type="transmembrane region" description="Helical" evidence="2">
    <location>
        <begin position="79"/>
        <end position="96"/>
    </location>
</feature>
<dbReference type="KEGG" id="svn:CP980_13880"/>
<reference evidence="3 4" key="1">
    <citation type="submission" date="2017-09" db="EMBL/GenBank/DDBJ databases">
        <authorList>
            <person name="Lee N."/>
            <person name="Cho B.-K."/>
        </authorList>
    </citation>
    <scope>NUCLEOTIDE SEQUENCE [LARGE SCALE GENOMIC DNA]</scope>
    <source>
        <strain evidence="3 4">ATCC 27476</strain>
    </source>
</reference>
<keyword evidence="2" id="KW-0472">Membrane</keyword>
<evidence type="ECO:0000313" key="4">
    <source>
        <dbReference type="Proteomes" id="UP000325563"/>
    </source>
</evidence>
<dbReference type="RefSeq" id="WP_150528280.1">
    <property type="nucleotide sequence ID" value="NZ_BNBW01000007.1"/>
</dbReference>
<feature type="compositionally biased region" description="Basic and acidic residues" evidence="1">
    <location>
        <begin position="109"/>
        <end position="119"/>
    </location>
</feature>
<keyword evidence="2" id="KW-1133">Transmembrane helix</keyword>
<gene>
    <name evidence="3" type="ORF">CP980_13880</name>
</gene>
<accession>A0A5J6JE58</accession>
<evidence type="ECO:0000256" key="2">
    <source>
        <dbReference type="SAM" id="Phobius"/>
    </source>
</evidence>
<keyword evidence="2" id="KW-0812">Transmembrane</keyword>
<sequence>MAKNSSDDNDEGTPAVSDEEWARFLEQAQAGAGGAPQEPSARARMVTARLRDESAQPPGWRTGPAWQEMQGRGRGKRRLKAAAAVVFIAALALIAVRPELVIDRVTGKAERDHKAREPLAAETARPSAPPAAVDPDRPTLKEPFKGSPALQWADGAAGIEVPEAQAAGGMSKEQVADALEKAKQFLVSANLDPATLRGERPAAALDLLDPKLKDELDRVEGTLTAPSKENDPLHLFTRVKPAELKPVGEVVKVRGRMWVEPGKEAGQANVLADYTFVYPFVKAKPGAEEVERTIVRREITFSVADPRKWQATAGKLWLEKYNVDLANSACDVYDGFLHPTFADDARSGPAPSGTPVDPYDRSRTLDSGGPEGCGSLSRT</sequence>
<feature type="region of interest" description="Disordered" evidence="1">
    <location>
        <begin position="1"/>
        <end position="20"/>
    </location>
</feature>
<dbReference type="AlphaFoldDB" id="A0A5J6JE58"/>
<dbReference type="Proteomes" id="UP000325563">
    <property type="component" value="Chromosome"/>
</dbReference>
<evidence type="ECO:0000313" key="3">
    <source>
        <dbReference type="EMBL" id="QEV46046.1"/>
    </source>
</evidence>
<evidence type="ECO:0000256" key="1">
    <source>
        <dbReference type="SAM" id="MobiDB-lite"/>
    </source>
</evidence>
<feature type="region of interest" description="Disordered" evidence="1">
    <location>
        <begin position="343"/>
        <end position="379"/>
    </location>
</feature>
<feature type="region of interest" description="Disordered" evidence="1">
    <location>
        <begin position="109"/>
        <end position="139"/>
    </location>
</feature>
<feature type="compositionally biased region" description="Low complexity" evidence="1">
    <location>
        <begin position="26"/>
        <end position="39"/>
    </location>
</feature>
<protein>
    <submittedName>
        <fullName evidence="3">Uncharacterized protein</fullName>
    </submittedName>
</protein>